<dbReference type="OrthoDB" id="9814995at2"/>
<dbReference type="AlphaFoldDB" id="A0A1N7JC83"/>
<gene>
    <name evidence="2" type="ORF">SAMN05421789_101409</name>
</gene>
<name>A0A1N7JC83_9FLAO</name>
<dbReference type="Pfam" id="PF13455">
    <property type="entry name" value="MUG113"/>
    <property type="match status" value="1"/>
</dbReference>
<dbReference type="RefSeq" id="WP_076384831.1">
    <property type="nucleotide sequence ID" value="NZ_FTOI01000001.1"/>
</dbReference>
<organism evidence="2 3">
    <name type="scientific">Kaistella chaponensis</name>
    <dbReference type="NCBI Taxonomy" id="713588"/>
    <lineage>
        <taxon>Bacteria</taxon>
        <taxon>Pseudomonadati</taxon>
        <taxon>Bacteroidota</taxon>
        <taxon>Flavobacteriia</taxon>
        <taxon>Flavobacteriales</taxon>
        <taxon>Weeksellaceae</taxon>
        <taxon>Chryseobacterium group</taxon>
        <taxon>Kaistella</taxon>
    </lineage>
</organism>
<reference evidence="3" key="1">
    <citation type="submission" date="2017-01" db="EMBL/GenBank/DDBJ databases">
        <authorList>
            <person name="Varghese N."/>
            <person name="Submissions S."/>
        </authorList>
    </citation>
    <scope>NUCLEOTIDE SEQUENCE [LARGE SCALE GENOMIC DNA]</scope>
    <source>
        <strain evidence="3">DSM 23145</strain>
    </source>
</reference>
<accession>A0A1N7JC83</accession>
<sequence>MPKSLEDIFNDDAFGLLDFKENKTIVKSDDDRLIDSFLEINDFFEKTGREPSDTSMSEYGLYARLKNLRAEEKYKKIVKGFDKFNLLGEVQIEDISIDDILNDDTLGLLDTESDNSIFNFNHTPKAEDRAPTDFMAQRKPMSEKEFEKYEIMFRKVHKELKEGKRKLAEFNNAETNLIEGKFYLIDGIIAYLEVSNAEKLLKENKSGDRVRLEGRTLTIFENGTKSNMLFRSLGKAILKNGKLITDTNEYSEDELFKNAGLVSEEDVKSGWIYILKSKSKNPEIAALRDLYKIGFSTSSVQKRIVNAKKEATYLFADVEIVASYKCYNLNTQNFESLIHRFFGKSCLNIDVFNDKNQRSNPREWFVVPLPIINEVIDLIISGGILNYNYDDEREKLILK</sequence>
<dbReference type="SMART" id="SM00974">
    <property type="entry name" value="T5orf172"/>
    <property type="match status" value="1"/>
</dbReference>
<dbReference type="STRING" id="713588.SAMN05421789_101409"/>
<keyword evidence="3" id="KW-1185">Reference proteome</keyword>
<dbReference type="InterPro" id="IPR018306">
    <property type="entry name" value="Phage_T5_Orf172_DNA-bd"/>
</dbReference>
<evidence type="ECO:0000313" key="3">
    <source>
        <dbReference type="Proteomes" id="UP000185839"/>
    </source>
</evidence>
<feature type="domain" description="Bacteriophage T5 Orf172 DNA-binding" evidence="1">
    <location>
        <begin position="285"/>
        <end position="379"/>
    </location>
</feature>
<dbReference type="Proteomes" id="UP000185839">
    <property type="component" value="Unassembled WGS sequence"/>
</dbReference>
<protein>
    <submittedName>
        <fullName evidence="2">T5orf172 domain-containing protein</fullName>
    </submittedName>
</protein>
<evidence type="ECO:0000259" key="1">
    <source>
        <dbReference type="SMART" id="SM00974"/>
    </source>
</evidence>
<dbReference type="EMBL" id="FTOI01000001">
    <property type="protein sequence ID" value="SIS46963.1"/>
    <property type="molecule type" value="Genomic_DNA"/>
</dbReference>
<evidence type="ECO:0000313" key="2">
    <source>
        <dbReference type="EMBL" id="SIS46963.1"/>
    </source>
</evidence>
<proteinExistence type="predicted"/>